<reference evidence="1" key="2">
    <citation type="submission" date="2023-06" db="EMBL/GenBank/DDBJ databases">
        <authorList>
            <person name="Lucena T."/>
            <person name="Sun Q."/>
        </authorList>
    </citation>
    <scope>NUCLEOTIDE SEQUENCE</scope>
    <source>
        <strain evidence="1">CECT 8869</strain>
    </source>
</reference>
<evidence type="ECO:0000313" key="2">
    <source>
        <dbReference type="Proteomes" id="UP001168579"/>
    </source>
</evidence>
<name>A0ABT8RVG6_9FLAO</name>
<proteinExistence type="predicted"/>
<sequence>MQRAILFLTKGEFIEAFKMYPAIYPMLYLHRVQTMGIYQSPKFIEISSDNG</sequence>
<evidence type="ECO:0000313" key="1">
    <source>
        <dbReference type="EMBL" id="MDO1514815.1"/>
    </source>
</evidence>
<comment type="caution">
    <text evidence="1">The sequence shown here is derived from an EMBL/GenBank/DDBJ whole genome shotgun (WGS) entry which is preliminary data.</text>
</comment>
<gene>
    <name evidence="1" type="ORF">Q2T41_19400</name>
</gene>
<protein>
    <submittedName>
        <fullName evidence="1">DUF2752 domain-containing protein</fullName>
    </submittedName>
</protein>
<dbReference type="Pfam" id="PF10825">
    <property type="entry name" value="DUF2752"/>
    <property type="match status" value="1"/>
</dbReference>
<dbReference type="InterPro" id="IPR021215">
    <property type="entry name" value="DUF2752"/>
</dbReference>
<dbReference type="RefSeq" id="WP_304437508.1">
    <property type="nucleotide sequence ID" value="NZ_JAUKUC010000003.1"/>
</dbReference>
<accession>A0ABT8RVG6</accession>
<dbReference type="EMBL" id="JAUKUC010000003">
    <property type="protein sequence ID" value="MDO1514815.1"/>
    <property type="molecule type" value="Genomic_DNA"/>
</dbReference>
<reference evidence="1" key="1">
    <citation type="journal article" date="2014" name="Int. J. Syst. Evol. Microbiol.">
        <title>Complete genome of a new Firmicutes species belonging to the dominant human colonic microbiota ('Ruminococcus bicirculans') reveals two chromosomes and a selective capacity to utilize plant glucans.</title>
        <authorList>
            <consortium name="NISC Comparative Sequencing Program"/>
            <person name="Wegmann U."/>
            <person name="Louis P."/>
            <person name="Goesmann A."/>
            <person name="Henrissat B."/>
            <person name="Duncan S.H."/>
            <person name="Flint H.J."/>
        </authorList>
    </citation>
    <scope>NUCLEOTIDE SEQUENCE</scope>
    <source>
        <strain evidence="1">CECT 8869</strain>
    </source>
</reference>
<keyword evidence="2" id="KW-1185">Reference proteome</keyword>
<organism evidence="1 2">
    <name type="scientific">Maribacter confluentis</name>
    <dbReference type="NCBI Taxonomy" id="1656093"/>
    <lineage>
        <taxon>Bacteria</taxon>
        <taxon>Pseudomonadati</taxon>
        <taxon>Bacteroidota</taxon>
        <taxon>Flavobacteriia</taxon>
        <taxon>Flavobacteriales</taxon>
        <taxon>Flavobacteriaceae</taxon>
        <taxon>Maribacter</taxon>
    </lineage>
</organism>
<dbReference type="Proteomes" id="UP001168579">
    <property type="component" value="Unassembled WGS sequence"/>
</dbReference>